<evidence type="ECO:0000256" key="3">
    <source>
        <dbReference type="ARBA" id="ARBA00023125"/>
    </source>
</evidence>
<reference evidence="6" key="1">
    <citation type="submission" date="2018-10" db="EMBL/GenBank/DDBJ databases">
        <authorList>
            <person name="Zhou D."/>
        </authorList>
    </citation>
    <scope>NUCLEOTIDE SEQUENCE</scope>
    <source>
        <strain evidence="6">A1966</strain>
        <plasmid evidence="6">pA1966-IMP</plasmid>
    </source>
</reference>
<dbReference type="AlphaFoldDB" id="A0A4P8WDA1"/>
<dbReference type="PANTHER" id="PTHR30146">
    <property type="entry name" value="LACI-RELATED TRANSCRIPTIONAL REPRESSOR"/>
    <property type="match status" value="1"/>
</dbReference>
<dbReference type="PANTHER" id="PTHR30146:SF95">
    <property type="entry name" value="RIBOSE OPERON REPRESSOR"/>
    <property type="match status" value="1"/>
</dbReference>
<dbReference type="RefSeq" id="WP_223341623.1">
    <property type="nucleotide sequence ID" value="NC_023333.1"/>
</dbReference>
<keyword evidence="6" id="KW-0614">Plasmid</keyword>
<evidence type="ECO:0000256" key="4">
    <source>
        <dbReference type="ARBA" id="ARBA00023163"/>
    </source>
</evidence>
<evidence type="ECO:0000313" key="6">
    <source>
        <dbReference type="EMBL" id="QCS39714.1"/>
    </source>
</evidence>
<name>A0A4P8WDA1_KLEPN</name>
<keyword evidence="3" id="KW-0238">DNA-binding</keyword>
<keyword evidence="4" id="KW-0804">Transcription</keyword>
<feature type="domain" description="Transcriptional regulator LacI/GalR-like sensor" evidence="5">
    <location>
        <begin position="15"/>
        <end position="158"/>
    </location>
</feature>
<dbReference type="SUPFAM" id="SSF53822">
    <property type="entry name" value="Periplasmic binding protein-like I"/>
    <property type="match status" value="1"/>
</dbReference>
<keyword evidence="1" id="KW-0678">Repressor</keyword>
<protein>
    <recommendedName>
        <fullName evidence="5">Transcriptional regulator LacI/GalR-like sensor domain-containing protein</fullName>
    </recommendedName>
</protein>
<dbReference type="InterPro" id="IPR046335">
    <property type="entry name" value="LacI/GalR-like_sensor"/>
</dbReference>
<evidence type="ECO:0000256" key="1">
    <source>
        <dbReference type="ARBA" id="ARBA00022491"/>
    </source>
</evidence>
<sequence>MIPCDNYTEGAIATKYLIDCNCQKILYIGSVSTTKKINMDADKRFSAYMDKITERGLSPFSYDMDFSLSYSEKFNVIRALLLKDKYDGVFTDDFSAIATINAAKACGLAIPGHLKVVGFDGADLTLQYAPYLSTIRQPIKSIAQHAVKTLLNKINGLPFDNIINLPVNIHIGCD</sequence>
<keyword evidence="2" id="KW-0805">Transcription regulation</keyword>
<dbReference type="InterPro" id="IPR028082">
    <property type="entry name" value="Peripla_BP_I"/>
</dbReference>
<dbReference type="GO" id="GO:0003700">
    <property type="term" value="F:DNA-binding transcription factor activity"/>
    <property type="evidence" value="ECO:0007669"/>
    <property type="project" value="TreeGrafter"/>
</dbReference>
<dbReference type="Pfam" id="PF13377">
    <property type="entry name" value="Peripla_BP_3"/>
    <property type="match status" value="1"/>
</dbReference>
<proteinExistence type="predicted"/>
<dbReference type="EMBL" id="MK036889">
    <property type="protein sequence ID" value="QCS39714.1"/>
    <property type="molecule type" value="Genomic_DNA"/>
</dbReference>
<organism evidence="6">
    <name type="scientific">Klebsiella pneumoniae</name>
    <dbReference type="NCBI Taxonomy" id="573"/>
    <lineage>
        <taxon>Bacteria</taxon>
        <taxon>Pseudomonadati</taxon>
        <taxon>Pseudomonadota</taxon>
        <taxon>Gammaproteobacteria</taxon>
        <taxon>Enterobacterales</taxon>
        <taxon>Enterobacteriaceae</taxon>
        <taxon>Klebsiella/Raoultella group</taxon>
        <taxon>Klebsiella</taxon>
        <taxon>Klebsiella pneumoniae complex</taxon>
    </lineage>
</organism>
<accession>A0A4P8WDA1</accession>
<geneLocation type="plasmid" evidence="6">
    <name>pA1966-IMP</name>
</geneLocation>
<evidence type="ECO:0000256" key="2">
    <source>
        <dbReference type="ARBA" id="ARBA00023015"/>
    </source>
</evidence>
<dbReference type="GO" id="GO:0000976">
    <property type="term" value="F:transcription cis-regulatory region binding"/>
    <property type="evidence" value="ECO:0007669"/>
    <property type="project" value="TreeGrafter"/>
</dbReference>
<dbReference type="Gene3D" id="3.40.50.2300">
    <property type="match status" value="2"/>
</dbReference>
<evidence type="ECO:0000259" key="5">
    <source>
        <dbReference type="Pfam" id="PF13377"/>
    </source>
</evidence>